<sequence length="225" mass="25783">MQKILNIDWNIGIKSVVNGSVDLVLTDPPYGINYRSNKRGKRHKKIPNDNNLDWLDNWVKELKRVCKVEAHLYVFCSWHNVEVFKFFLEKEFRIKNILIWEKENHGCGDLKGDYAPKYEMIIFCSNGSKKLNGKRDCNILKSSKTKNNNHPTEKPVNLISYLIEKSTTPGDLVLDTFGGSCATAIASKQTNRNCIVFEIEADYCNNGRKNLASASPRLFGMDNYL</sequence>
<dbReference type="PANTHER" id="PTHR13370:SF3">
    <property type="entry name" value="TRNA (GUANINE(10)-N2)-METHYLTRANSFERASE HOMOLOG"/>
    <property type="match status" value="1"/>
</dbReference>
<dbReference type="GO" id="GO:0008170">
    <property type="term" value="F:N-methyltransferase activity"/>
    <property type="evidence" value="ECO:0007669"/>
    <property type="project" value="InterPro"/>
</dbReference>
<dbReference type="InterPro" id="IPR001091">
    <property type="entry name" value="RM_Methyltransferase"/>
</dbReference>
<dbReference type="PROSITE" id="PS00092">
    <property type="entry name" value="N6_MTASE"/>
    <property type="match status" value="1"/>
</dbReference>
<name>A0A370QKS5_9FLAO</name>
<accession>A0A370QKS5</accession>
<reference evidence="6 7" key="1">
    <citation type="submission" date="2018-07" db="EMBL/GenBank/DDBJ databases">
        <title>Genomic Encyclopedia of Type Strains, Phase IV (KMG-IV): sequencing the most valuable type-strain genomes for metagenomic binning, comparative biology and taxonomic classification.</title>
        <authorList>
            <person name="Goeker M."/>
        </authorList>
    </citation>
    <scope>NUCLEOTIDE SEQUENCE [LARGE SCALE GENOMIC DNA]</scope>
    <source>
        <strain evidence="6 7">DSM 101478</strain>
    </source>
</reference>
<evidence type="ECO:0000256" key="4">
    <source>
        <dbReference type="RuleBase" id="RU362026"/>
    </source>
</evidence>
<dbReference type="InterPro" id="IPR029063">
    <property type="entry name" value="SAM-dependent_MTases_sf"/>
</dbReference>
<keyword evidence="7" id="KW-1185">Reference proteome</keyword>
<dbReference type="GO" id="GO:0005737">
    <property type="term" value="C:cytoplasm"/>
    <property type="evidence" value="ECO:0007669"/>
    <property type="project" value="TreeGrafter"/>
</dbReference>
<keyword evidence="2 6" id="KW-0489">Methyltransferase</keyword>
<dbReference type="InterPro" id="IPR002052">
    <property type="entry name" value="DNA_methylase_N6_adenine_CS"/>
</dbReference>
<dbReference type="EC" id="2.1.1.-" evidence="4"/>
<dbReference type="SUPFAM" id="SSF53335">
    <property type="entry name" value="S-adenosyl-L-methionine-dependent methyltransferases"/>
    <property type="match status" value="1"/>
</dbReference>
<evidence type="ECO:0000256" key="2">
    <source>
        <dbReference type="ARBA" id="ARBA00022603"/>
    </source>
</evidence>
<evidence type="ECO:0000313" key="7">
    <source>
        <dbReference type="Proteomes" id="UP000255317"/>
    </source>
</evidence>
<dbReference type="Proteomes" id="UP000255317">
    <property type="component" value="Unassembled WGS sequence"/>
</dbReference>
<gene>
    <name evidence="6" type="ORF">C8D94_101847</name>
</gene>
<dbReference type="PANTHER" id="PTHR13370">
    <property type="entry name" value="RNA METHYLASE-RELATED"/>
    <property type="match status" value="1"/>
</dbReference>
<dbReference type="GO" id="GO:0003677">
    <property type="term" value="F:DNA binding"/>
    <property type="evidence" value="ECO:0007669"/>
    <property type="project" value="InterPro"/>
</dbReference>
<evidence type="ECO:0000259" key="5">
    <source>
        <dbReference type="Pfam" id="PF01555"/>
    </source>
</evidence>
<keyword evidence="3 6" id="KW-0808">Transferase</keyword>
<evidence type="ECO:0000313" key="6">
    <source>
        <dbReference type="EMBL" id="RDK88968.1"/>
    </source>
</evidence>
<dbReference type="EMBL" id="QRAO01000001">
    <property type="protein sequence ID" value="RDK88968.1"/>
    <property type="molecule type" value="Genomic_DNA"/>
</dbReference>
<dbReference type="InterPro" id="IPR002941">
    <property type="entry name" value="DNA_methylase_N4/N6"/>
</dbReference>
<comment type="similarity">
    <text evidence="1 4">Belongs to the N(4)/N(6)-methyltransferase family.</text>
</comment>
<dbReference type="Gene3D" id="3.40.50.150">
    <property type="entry name" value="Vaccinia Virus protein VP39"/>
    <property type="match status" value="1"/>
</dbReference>
<proteinExistence type="inferred from homology"/>
<dbReference type="GO" id="GO:0009007">
    <property type="term" value="F:site-specific DNA-methyltransferase (adenine-specific) activity"/>
    <property type="evidence" value="ECO:0007669"/>
    <property type="project" value="TreeGrafter"/>
</dbReference>
<evidence type="ECO:0000256" key="3">
    <source>
        <dbReference type="ARBA" id="ARBA00022679"/>
    </source>
</evidence>
<protein>
    <recommendedName>
        <fullName evidence="4">Methyltransferase</fullName>
        <ecNumber evidence="4">2.1.1.-</ecNumber>
    </recommendedName>
</protein>
<dbReference type="Pfam" id="PF01555">
    <property type="entry name" value="N6_N4_Mtase"/>
    <property type="match status" value="1"/>
</dbReference>
<dbReference type="RefSeq" id="WP_115122626.1">
    <property type="nucleotide sequence ID" value="NZ_QRAO01000001.1"/>
</dbReference>
<evidence type="ECO:0000256" key="1">
    <source>
        <dbReference type="ARBA" id="ARBA00006594"/>
    </source>
</evidence>
<feature type="domain" description="DNA methylase N-4/N-6" evidence="5">
    <location>
        <begin position="21"/>
        <end position="205"/>
    </location>
</feature>
<dbReference type="OrthoDB" id="9800801at2"/>
<organism evidence="6 7">
    <name type="scientific">Marinirhabdus gelatinilytica</name>
    <dbReference type="NCBI Taxonomy" id="1703343"/>
    <lineage>
        <taxon>Bacteria</taxon>
        <taxon>Pseudomonadati</taxon>
        <taxon>Bacteroidota</taxon>
        <taxon>Flavobacteriia</taxon>
        <taxon>Flavobacteriales</taxon>
        <taxon>Flavobacteriaceae</taxon>
    </lineage>
</organism>
<comment type="caution">
    <text evidence="6">The sequence shown here is derived from an EMBL/GenBank/DDBJ whole genome shotgun (WGS) entry which is preliminary data.</text>
</comment>
<dbReference type="GO" id="GO:0032259">
    <property type="term" value="P:methylation"/>
    <property type="evidence" value="ECO:0007669"/>
    <property type="project" value="UniProtKB-KW"/>
</dbReference>
<dbReference type="AlphaFoldDB" id="A0A370QKS5"/>
<dbReference type="PRINTS" id="PR00508">
    <property type="entry name" value="S21N4MTFRASE"/>
</dbReference>